<dbReference type="PANTHER" id="PTHR33490:SF12">
    <property type="entry name" value="BLL5557 PROTEIN"/>
    <property type="match status" value="1"/>
</dbReference>
<dbReference type="InterPro" id="IPR038765">
    <property type="entry name" value="Papain-like_cys_pep_sf"/>
</dbReference>
<organism evidence="2 3">
    <name type="scientific">Ramlibacter algicola</name>
    <dbReference type="NCBI Taxonomy" id="2795217"/>
    <lineage>
        <taxon>Bacteria</taxon>
        <taxon>Pseudomonadati</taxon>
        <taxon>Pseudomonadota</taxon>
        <taxon>Betaproteobacteria</taxon>
        <taxon>Burkholderiales</taxon>
        <taxon>Comamonadaceae</taxon>
        <taxon>Ramlibacter</taxon>
    </lineage>
</organism>
<protein>
    <submittedName>
        <fullName evidence="2">Transglutaminase family protein</fullName>
    </submittedName>
</protein>
<dbReference type="Proteomes" id="UP000617041">
    <property type="component" value="Unassembled WGS sequence"/>
</dbReference>
<dbReference type="PANTHER" id="PTHR33490">
    <property type="entry name" value="BLR5614 PROTEIN-RELATED"/>
    <property type="match status" value="1"/>
</dbReference>
<dbReference type="EMBL" id="JAEDAO010000001">
    <property type="protein sequence ID" value="MBK0391385.1"/>
    <property type="molecule type" value="Genomic_DNA"/>
</dbReference>
<dbReference type="Pfam" id="PF01841">
    <property type="entry name" value="Transglut_core"/>
    <property type="match status" value="1"/>
</dbReference>
<feature type="domain" description="Transglutaminase-like" evidence="1">
    <location>
        <begin position="160"/>
        <end position="221"/>
    </location>
</feature>
<dbReference type="AlphaFoldDB" id="A0A934PVS9"/>
<evidence type="ECO:0000313" key="2">
    <source>
        <dbReference type="EMBL" id="MBK0391385.1"/>
    </source>
</evidence>
<evidence type="ECO:0000259" key="1">
    <source>
        <dbReference type="SMART" id="SM00460"/>
    </source>
</evidence>
<dbReference type="InterPro" id="IPR002931">
    <property type="entry name" value="Transglutaminase-like"/>
</dbReference>
<accession>A0A934PVS9</accession>
<comment type="caution">
    <text evidence="2">The sequence shown here is derived from an EMBL/GenBank/DDBJ whole genome shotgun (WGS) entry which is preliminary data.</text>
</comment>
<proteinExistence type="predicted"/>
<dbReference type="RefSeq" id="WP_200786207.1">
    <property type="nucleotide sequence ID" value="NZ_JAEDAO010000001.1"/>
</dbReference>
<sequence>MHLSTVEARLEYRVREPSHCCFNIEAAHWPSQTIVSEQLVIEPEVPVHAFTDQRGGNRYLRFDARPGPLLVHYKADVEVHAVQPPADLPQVPVAEVPDILLGDLLPTRYCESDLLGPFAREQFGKLPPGLARVQHVVDWVRRTLRYQPGSTNSSSTAQDVLKQGAGVCRDFAHVSIALCRALNVPARLVSGYVWFDEPPQDFHAVFEAWLGGQWVMFDPTGMGPVDRIVRIGTGRDAKAVAFSTVFGNVQMVDKLVTVLEHDPRAPVGTRETTSAA</sequence>
<gene>
    <name evidence="2" type="ORF">I8E28_02165</name>
</gene>
<keyword evidence="3" id="KW-1185">Reference proteome</keyword>
<dbReference type="SUPFAM" id="SSF54001">
    <property type="entry name" value="Cysteine proteinases"/>
    <property type="match status" value="1"/>
</dbReference>
<evidence type="ECO:0000313" key="3">
    <source>
        <dbReference type="Proteomes" id="UP000617041"/>
    </source>
</evidence>
<dbReference type="InterPro" id="IPR048930">
    <property type="entry name" value="Bact_transglu_N_2"/>
</dbReference>
<dbReference type="SMART" id="SM00460">
    <property type="entry name" value="TGc"/>
    <property type="match status" value="1"/>
</dbReference>
<reference evidence="2" key="1">
    <citation type="submission" date="2020-12" db="EMBL/GenBank/DDBJ databases">
        <title>Ramlibacter sp. nov., isolated from a freshwater alga, Cryptomonas.</title>
        <authorList>
            <person name="Kim H.M."/>
            <person name="Jeon C.O."/>
        </authorList>
    </citation>
    <scope>NUCLEOTIDE SEQUENCE</scope>
    <source>
        <strain evidence="2">CrO1</strain>
    </source>
</reference>
<name>A0A934PVS9_9BURK</name>
<dbReference type="Gene3D" id="3.10.620.30">
    <property type="match status" value="1"/>
</dbReference>
<dbReference type="Gene3D" id="2.60.40.2250">
    <property type="match status" value="1"/>
</dbReference>
<dbReference type="Pfam" id="PF21295">
    <property type="entry name" value="Bact_transglu_N_2"/>
    <property type="match status" value="1"/>
</dbReference>